<dbReference type="InterPro" id="IPR007815">
    <property type="entry name" value="Emycin_Estase"/>
</dbReference>
<evidence type="ECO:0000313" key="2">
    <source>
        <dbReference type="EMBL" id="MCW6534849.1"/>
    </source>
</evidence>
<gene>
    <name evidence="2" type="ORF">NEE01_08630</name>
</gene>
<dbReference type="Gene3D" id="1.20.1440.30">
    <property type="entry name" value="Biosynthetic Protein domain"/>
    <property type="match status" value="1"/>
</dbReference>
<sequence>MKRWPRWSAAALLAPLAAAAQPAAHFTTWAAQHAVALPPCPPDSKQWEKVGAIVGNVDLVALGEPAHGAQEPLALRNCLFRYLVEHHGFTAIALETGVSESRALDDYVAGDSGDARQLARDNFSWGFGRYAENVALLEWMRGYNADPAHTRKLHLYGIDLSGGDKSGAWRNAAVTLRASIAYLARVMPDRSQPVRKALAPFLDRFSAPGYAAMTAAERSRLRRAIAALIGSLDRHRTDDADWAWARRNAVGARQLERLFRVSRPPTADDELSPDDYKADIARDAAMAENALWASRREAPNGRLLLFAHDGHIMNAATRGGSWSVYRRAPAAMGVHLKAALGARLLIVPIVSPAGPDTDLDTALARTGRDRFLLDLRPVRRDGWLARERSVRTNFTDELLVKPGIAFDALIFLGRLSPAR</sequence>
<dbReference type="Proteomes" id="UP001165565">
    <property type="component" value="Unassembled WGS sequence"/>
</dbReference>
<dbReference type="SUPFAM" id="SSF159501">
    <property type="entry name" value="EreA/ChaN-like"/>
    <property type="match status" value="1"/>
</dbReference>
<dbReference type="Gene3D" id="3.40.1660.10">
    <property type="entry name" value="EreA-like (biosynthetic domain)"/>
    <property type="match status" value="1"/>
</dbReference>
<reference evidence="2" key="1">
    <citation type="submission" date="2022-06" db="EMBL/GenBank/DDBJ databases">
        <title>Sphingomonas sp. nov. isolated from rhizosphere soil of tomato.</title>
        <authorList>
            <person name="Dong H."/>
            <person name="Gao R."/>
        </authorList>
    </citation>
    <scope>NUCLEOTIDE SEQUENCE</scope>
    <source>
        <strain evidence="2">MMSM24</strain>
    </source>
</reference>
<dbReference type="AlphaFoldDB" id="A0AA41ZDF4"/>
<dbReference type="InterPro" id="IPR052036">
    <property type="entry name" value="Hydrolase/PRTase-associated"/>
</dbReference>
<comment type="caution">
    <text evidence="2">The sequence shown here is derived from an EMBL/GenBank/DDBJ whole genome shotgun (WGS) entry which is preliminary data.</text>
</comment>
<protein>
    <submittedName>
        <fullName evidence="2">Erythromycin esterase family protein</fullName>
    </submittedName>
</protein>
<accession>A0AA41ZDF4</accession>
<name>A0AA41ZDF4_9SPHN</name>
<dbReference type="CDD" id="cd14728">
    <property type="entry name" value="Ere-like"/>
    <property type="match status" value="1"/>
</dbReference>
<proteinExistence type="predicted"/>
<dbReference type="EMBL" id="JANFAV010000004">
    <property type="protein sequence ID" value="MCW6534849.1"/>
    <property type="molecule type" value="Genomic_DNA"/>
</dbReference>
<organism evidence="2 3">
    <name type="scientific">Sphingomonas lycopersici</name>
    <dbReference type="NCBI Taxonomy" id="2951807"/>
    <lineage>
        <taxon>Bacteria</taxon>
        <taxon>Pseudomonadati</taxon>
        <taxon>Pseudomonadota</taxon>
        <taxon>Alphaproteobacteria</taxon>
        <taxon>Sphingomonadales</taxon>
        <taxon>Sphingomonadaceae</taxon>
        <taxon>Sphingomonas</taxon>
    </lineage>
</organism>
<keyword evidence="1" id="KW-0732">Signal</keyword>
<dbReference type="GO" id="GO:0046677">
    <property type="term" value="P:response to antibiotic"/>
    <property type="evidence" value="ECO:0007669"/>
    <property type="project" value="InterPro"/>
</dbReference>
<feature type="signal peptide" evidence="1">
    <location>
        <begin position="1"/>
        <end position="20"/>
    </location>
</feature>
<dbReference type="Pfam" id="PF05139">
    <property type="entry name" value="Erythro_esteras"/>
    <property type="match status" value="1"/>
</dbReference>
<evidence type="ECO:0000256" key="1">
    <source>
        <dbReference type="SAM" id="SignalP"/>
    </source>
</evidence>
<feature type="chain" id="PRO_5041416770" evidence="1">
    <location>
        <begin position="21"/>
        <end position="419"/>
    </location>
</feature>
<keyword evidence="3" id="KW-1185">Reference proteome</keyword>
<dbReference type="PANTHER" id="PTHR31299">
    <property type="entry name" value="ESTERASE, PUTATIVE (AFU_ORTHOLOGUE AFUA_1G05850)-RELATED"/>
    <property type="match status" value="1"/>
</dbReference>
<evidence type="ECO:0000313" key="3">
    <source>
        <dbReference type="Proteomes" id="UP001165565"/>
    </source>
</evidence>
<dbReference type="PANTHER" id="PTHR31299:SF0">
    <property type="entry name" value="ESTERASE, PUTATIVE (AFU_ORTHOLOGUE AFUA_1G05850)-RELATED"/>
    <property type="match status" value="1"/>
</dbReference>
<dbReference type="RefSeq" id="WP_265268660.1">
    <property type="nucleotide sequence ID" value="NZ_JANFAV010000004.1"/>
</dbReference>
<dbReference type="Gene3D" id="3.30.1870.10">
    <property type="entry name" value="EreA-like, domain 2"/>
    <property type="match status" value="1"/>
</dbReference>